<evidence type="ECO:0000313" key="8">
    <source>
        <dbReference type="Proteomes" id="UP001556636"/>
    </source>
</evidence>
<evidence type="ECO:0000256" key="4">
    <source>
        <dbReference type="ARBA" id="ARBA00023239"/>
    </source>
</evidence>
<keyword evidence="3" id="KW-0574">Periplasm</keyword>
<reference evidence="7 8" key="1">
    <citation type="submission" date="2024-02" db="EMBL/GenBank/DDBJ databases">
        <title>New especies of Spiribacter isolated from saline water.</title>
        <authorList>
            <person name="Leon M.J."/>
            <person name="De La Haba R."/>
            <person name="Sanchez-Porro C."/>
            <person name="Ventosa A."/>
        </authorList>
    </citation>
    <scope>NUCLEOTIDE SEQUENCE [LARGE SCALE GENOMIC DNA]</scope>
    <source>
        <strain evidence="8">ag22IC6-196</strain>
    </source>
</reference>
<dbReference type="PANTHER" id="PTHR39210:SF1">
    <property type="entry name" value="HEPARIN-SULFATE LYASE"/>
    <property type="match status" value="1"/>
</dbReference>
<dbReference type="Gene3D" id="1.50.10.100">
    <property type="entry name" value="Chondroitin AC/alginate lyase"/>
    <property type="match status" value="1"/>
</dbReference>
<dbReference type="EMBL" id="JBAKFG010000002">
    <property type="protein sequence ID" value="MEX0372767.1"/>
    <property type="molecule type" value="Genomic_DNA"/>
</dbReference>
<feature type="domain" description="Heparin-sulfate lyase N-terminal" evidence="6">
    <location>
        <begin position="137"/>
        <end position="268"/>
    </location>
</feature>
<protein>
    <submittedName>
        <fullName evidence="7">Alginate lyase family protein</fullName>
    </submittedName>
</protein>
<evidence type="ECO:0000256" key="2">
    <source>
        <dbReference type="ARBA" id="ARBA00022729"/>
    </source>
</evidence>
<proteinExistence type="predicted"/>
<evidence type="ECO:0000256" key="1">
    <source>
        <dbReference type="ARBA" id="ARBA00004418"/>
    </source>
</evidence>
<keyword evidence="4 7" id="KW-0456">Lyase</keyword>
<dbReference type="PANTHER" id="PTHR39210">
    <property type="entry name" value="HEPARIN-SULFATE LYASE"/>
    <property type="match status" value="1"/>
</dbReference>
<accession>A0ABV3RYL7</accession>
<dbReference type="SUPFAM" id="SSF48230">
    <property type="entry name" value="Chondroitin AC/alginate lyase"/>
    <property type="match status" value="1"/>
</dbReference>
<evidence type="ECO:0000259" key="5">
    <source>
        <dbReference type="Pfam" id="PF07940"/>
    </source>
</evidence>
<gene>
    <name evidence="7" type="ORF">V6X51_04880</name>
</gene>
<evidence type="ECO:0000313" key="7">
    <source>
        <dbReference type="EMBL" id="MEX0372767.1"/>
    </source>
</evidence>
<name>A0ABV3RYL7_9GAMM</name>
<comment type="caution">
    <text evidence="7">The sequence shown here is derived from an EMBL/GenBank/DDBJ whole genome shotgun (WGS) entry which is preliminary data.</text>
</comment>
<dbReference type="InterPro" id="IPR008929">
    <property type="entry name" value="Chondroitin_lyas"/>
</dbReference>
<comment type="subcellular location">
    <subcellularLocation>
        <location evidence="1">Periplasm</location>
    </subcellularLocation>
</comment>
<sequence>MTGRFRFRLLNVERALQEVMDWDNPSIEALWRYHLHYFDDLNAEGAEQRVGWHRELLQRWLEENPPGDGIGWDPYPTSLRIVNWVKWGLRGLRSGNERKTGEATELGSDPAKTEVGNGGALAGSNAIIPGNLEDSLAVQARWLRRRLEHHLLGNHLLANAKALIFAGCFFEGGEADRWRRRGEQLLRRELDEQILPDGGHFERSPMYHSIVLEDLLDLINLDRAYPECINAELLKSIRARLPAMLEFLAGVCHPDGEIAFFNDAAMGMAPMPAKIFDYARRLGVEWTESRDPIRYWSDSGLVRLEINDAVLLMDVGPVGPDYLPGHAHADSLSLELSLFGQRVLVNSGTSVYGKGPQRHAERSTAAHNTVEINGENSSEVWGGFRVARRARVHDVEVGETAGGELFVEAWHDGYTRLPGQPVHHRRVVLGSHRLLITDRVTGRYERAVGYFHLHPAVELDSGTDRHATLRVAGQAVVQEATPSGSISVMSDHWHPEFGVSQRSSAFRLGFDATGQATFSLVW</sequence>
<evidence type="ECO:0000259" key="6">
    <source>
        <dbReference type="Pfam" id="PF16889"/>
    </source>
</evidence>
<dbReference type="InterPro" id="IPR031680">
    <property type="entry name" value="Hepar_II_III_N"/>
</dbReference>
<dbReference type="Pfam" id="PF16889">
    <property type="entry name" value="Hepar_II_III_N"/>
    <property type="match status" value="1"/>
</dbReference>
<dbReference type="InterPro" id="IPR012480">
    <property type="entry name" value="Hepar_II_III_C"/>
</dbReference>
<dbReference type="RefSeq" id="WP_367951343.1">
    <property type="nucleotide sequence ID" value="NZ_JBAKFG010000002.1"/>
</dbReference>
<organism evidence="7 8">
    <name type="scientific">Spiribacter roseus</name>
    <dbReference type="NCBI Taxonomy" id="1855875"/>
    <lineage>
        <taxon>Bacteria</taxon>
        <taxon>Pseudomonadati</taxon>
        <taxon>Pseudomonadota</taxon>
        <taxon>Gammaproteobacteria</taxon>
        <taxon>Chromatiales</taxon>
        <taxon>Ectothiorhodospiraceae</taxon>
        <taxon>Spiribacter</taxon>
    </lineage>
</organism>
<evidence type="ECO:0000256" key="3">
    <source>
        <dbReference type="ARBA" id="ARBA00022764"/>
    </source>
</evidence>
<dbReference type="Gene3D" id="2.70.98.70">
    <property type="match status" value="1"/>
</dbReference>
<feature type="domain" description="Heparinase II/III-like C-terminal" evidence="5">
    <location>
        <begin position="296"/>
        <end position="506"/>
    </location>
</feature>
<keyword evidence="8" id="KW-1185">Reference proteome</keyword>
<keyword evidence="2" id="KW-0732">Signal</keyword>
<dbReference type="Pfam" id="PF07940">
    <property type="entry name" value="Hepar_II_III_C"/>
    <property type="match status" value="1"/>
</dbReference>
<dbReference type="Proteomes" id="UP001556636">
    <property type="component" value="Unassembled WGS sequence"/>
</dbReference>
<dbReference type="GO" id="GO:0016829">
    <property type="term" value="F:lyase activity"/>
    <property type="evidence" value="ECO:0007669"/>
    <property type="project" value="UniProtKB-KW"/>
</dbReference>